<dbReference type="PANTHER" id="PTHR34473:SF3">
    <property type="entry name" value="TRANSMEMBRANE PROTEIN-RELATED"/>
    <property type="match status" value="1"/>
</dbReference>
<reference evidence="4 5" key="1">
    <citation type="submission" date="2020-07" db="EMBL/GenBank/DDBJ databases">
        <title>Sequencing the genomes of 1000 actinobacteria strains.</title>
        <authorList>
            <person name="Klenk H.-P."/>
        </authorList>
    </citation>
    <scope>NUCLEOTIDE SEQUENCE [LARGE SCALE GENOMIC DNA]</scope>
    <source>
        <strain evidence="4 5">DSM 26474</strain>
    </source>
</reference>
<dbReference type="Proteomes" id="UP000549913">
    <property type="component" value="Unassembled WGS sequence"/>
</dbReference>
<keyword evidence="2" id="KW-1133">Transmembrane helix</keyword>
<feature type="region of interest" description="Disordered" evidence="1">
    <location>
        <begin position="1"/>
        <end position="44"/>
    </location>
</feature>
<evidence type="ECO:0000259" key="3">
    <source>
        <dbReference type="Pfam" id="PF03703"/>
    </source>
</evidence>
<keyword evidence="2" id="KW-0472">Membrane</keyword>
<evidence type="ECO:0000256" key="1">
    <source>
        <dbReference type="SAM" id="MobiDB-lite"/>
    </source>
</evidence>
<dbReference type="AlphaFoldDB" id="A0A852SMZ8"/>
<feature type="transmembrane region" description="Helical" evidence="2">
    <location>
        <begin position="89"/>
        <end position="108"/>
    </location>
</feature>
<dbReference type="Pfam" id="PF03703">
    <property type="entry name" value="bPH_2"/>
    <property type="match status" value="1"/>
</dbReference>
<dbReference type="EMBL" id="JACCBM010000001">
    <property type="protein sequence ID" value="NYD70185.1"/>
    <property type="molecule type" value="Genomic_DNA"/>
</dbReference>
<keyword evidence="5" id="KW-1185">Reference proteome</keyword>
<comment type="caution">
    <text evidence="4">The sequence shown here is derived from an EMBL/GenBank/DDBJ whole genome shotgun (WGS) entry which is preliminary data.</text>
</comment>
<name>A0A852SMZ8_9MICO</name>
<dbReference type="PANTHER" id="PTHR34473">
    <property type="entry name" value="UPF0699 TRANSMEMBRANE PROTEIN YDBS"/>
    <property type="match status" value="1"/>
</dbReference>
<proteinExistence type="predicted"/>
<feature type="compositionally biased region" description="Low complexity" evidence="1">
    <location>
        <begin position="18"/>
        <end position="30"/>
    </location>
</feature>
<evidence type="ECO:0000256" key="2">
    <source>
        <dbReference type="SAM" id="Phobius"/>
    </source>
</evidence>
<gene>
    <name evidence="4" type="ORF">BJ984_001343</name>
</gene>
<keyword evidence="2" id="KW-0812">Transmembrane</keyword>
<protein>
    <recommendedName>
        <fullName evidence="3">YdbS-like PH domain-containing protein</fullName>
    </recommendedName>
</protein>
<evidence type="ECO:0000313" key="5">
    <source>
        <dbReference type="Proteomes" id="UP000549913"/>
    </source>
</evidence>
<dbReference type="InterPro" id="IPR005182">
    <property type="entry name" value="YdbS-like_PH"/>
</dbReference>
<organism evidence="4 5">
    <name type="scientific">Herbiconiux flava</name>
    <dbReference type="NCBI Taxonomy" id="881268"/>
    <lineage>
        <taxon>Bacteria</taxon>
        <taxon>Bacillati</taxon>
        <taxon>Actinomycetota</taxon>
        <taxon>Actinomycetes</taxon>
        <taxon>Micrococcales</taxon>
        <taxon>Microbacteriaceae</taxon>
        <taxon>Herbiconiux</taxon>
    </lineage>
</organism>
<accession>A0A852SMZ8</accession>
<feature type="domain" description="YdbS-like PH" evidence="3">
    <location>
        <begin position="113"/>
        <end position="190"/>
    </location>
</feature>
<sequence length="201" mass="20860">MSRLTAGDPVPPDPAAAPDPATAPDATAPNPTAPNPAAPDAAHAGADAIGDGWRGVSPKFVGVELVSSLVGGLVLCAVTVPFILLRTWFGWPALAVAVVITIVTLALAPRRVRAIGYRLRADDLVFRRGIMFHRVVSVPYGRMQLIDINRGPVARALGLAELKFVTAAAATGVAIPGLVAADADALRDRLVELAESRRVGL</sequence>
<dbReference type="RefSeq" id="WP_179547378.1">
    <property type="nucleotide sequence ID" value="NZ_BSEW01000001.1"/>
</dbReference>
<feature type="transmembrane region" description="Helical" evidence="2">
    <location>
        <begin position="60"/>
        <end position="83"/>
    </location>
</feature>
<evidence type="ECO:0000313" key="4">
    <source>
        <dbReference type="EMBL" id="NYD70185.1"/>
    </source>
</evidence>